<dbReference type="PROSITE" id="PS50943">
    <property type="entry name" value="HTH_CROC1"/>
    <property type="match status" value="1"/>
</dbReference>
<dbReference type="Gene3D" id="2.60.120.10">
    <property type="entry name" value="Jelly Rolls"/>
    <property type="match status" value="1"/>
</dbReference>
<name>A0A0P1FVH2_9RHOB</name>
<gene>
    <name evidence="5" type="primary">puuR</name>
    <name evidence="4" type="ORF">TL5118_03394</name>
    <name evidence="5" type="ORF">TL5120_02634</name>
</gene>
<dbReference type="RefSeq" id="WP_058244013.1">
    <property type="nucleotide sequence ID" value="NZ_CYSB01000040.1"/>
</dbReference>
<dbReference type="InterPro" id="IPR010982">
    <property type="entry name" value="Lambda_DNA-bd_dom_sf"/>
</dbReference>
<accession>A0A0P1FVH2</accession>
<dbReference type="SUPFAM" id="SSF51182">
    <property type="entry name" value="RmlC-like cupins"/>
    <property type="match status" value="1"/>
</dbReference>
<evidence type="ECO:0000313" key="5">
    <source>
        <dbReference type="EMBL" id="CUH72837.1"/>
    </source>
</evidence>
<dbReference type="Proteomes" id="UP000051086">
    <property type="component" value="Unassembled WGS sequence"/>
</dbReference>
<dbReference type="InterPro" id="IPR011051">
    <property type="entry name" value="RmlC_Cupin_sf"/>
</dbReference>
<dbReference type="CDD" id="cd02209">
    <property type="entry name" value="cupin_XRE_C"/>
    <property type="match status" value="1"/>
</dbReference>
<dbReference type="PANTHER" id="PTHR46797:SF1">
    <property type="entry name" value="METHYLPHOSPHONATE SYNTHASE"/>
    <property type="match status" value="1"/>
</dbReference>
<reference evidence="5 7" key="1">
    <citation type="submission" date="2015-09" db="EMBL/GenBank/DDBJ databases">
        <authorList>
            <consortium name="Swine Surveillance"/>
        </authorList>
    </citation>
    <scope>NUCLEOTIDE SEQUENCE [LARGE SCALE GENOMIC DNA]</scope>
    <source>
        <strain evidence="5 7">5120</strain>
    </source>
</reference>
<dbReference type="OrthoDB" id="9814751at2"/>
<feature type="domain" description="HTH cro/C1-type" evidence="3">
    <location>
        <begin position="32"/>
        <end position="86"/>
    </location>
</feature>
<dbReference type="AlphaFoldDB" id="A0A0P1FVH2"/>
<dbReference type="Pfam" id="PF07883">
    <property type="entry name" value="Cupin_2"/>
    <property type="match status" value="1"/>
</dbReference>
<evidence type="ECO:0000256" key="1">
    <source>
        <dbReference type="ARBA" id="ARBA00023125"/>
    </source>
</evidence>
<dbReference type="CDD" id="cd00093">
    <property type="entry name" value="HTH_XRE"/>
    <property type="match status" value="1"/>
</dbReference>
<dbReference type="InterPro" id="IPR014710">
    <property type="entry name" value="RmlC-like_jellyroll"/>
</dbReference>
<keyword evidence="1" id="KW-0238">DNA-binding</keyword>
<dbReference type="SMART" id="SM00530">
    <property type="entry name" value="HTH_XRE"/>
    <property type="match status" value="1"/>
</dbReference>
<dbReference type="Gene3D" id="1.10.260.40">
    <property type="entry name" value="lambda repressor-like DNA-binding domains"/>
    <property type="match status" value="1"/>
</dbReference>
<dbReference type="SUPFAM" id="SSF47413">
    <property type="entry name" value="lambda repressor-like DNA-binding domains"/>
    <property type="match status" value="1"/>
</dbReference>
<dbReference type="GO" id="GO:0003677">
    <property type="term" value="F:DNA binding"/>
    <property type="evidence" value="ECO:0007669"/>
    <property type="project" value="UniProtKB-KW"/>
</dbReference>
<evidence type="ECO:0000256" key="2">
    <source>
        <dbReference type="SAM" id="MobiDB-lite"/>
    </source>
</evidence>
<dbReference type="Pfam" id="PF01381">
    <property type="entry name" value="HTH_3"/>
    <property type="match status" value="1"/>
</dbReference>
<protein>
    <submittedName>
        <fullName evidence="5">HTH-type transcriptional regulator PuuR</fullName>
    </submittedName>
</protein>
<keyword evidence="6" id="KW-1185">Reference proteome</keyword>
<dbReference type="Proteomes" id="UP000051887">
    <property type="component" value="Unassembled WGS sequence"/>
</dbReference>
<dbReference type="EMBL" id="CYSB01000040">
    <property type="protein sequence ID" value="CUH69434.1"/>
    <property type="molecule type" value="Genomic_DNA"/>
</dbReference>
<dbReference type="PANTHER" id="PTHR46797">
    <property type="entry name" value="HTH-TYPE TRANSCRIPTIONAL REGULATOR"/>
    <property type="match status" value="1"/>
</dbReference>
<reference evidence="4 6" key="2">
    <citation type="submission" date="2015-09" db="EMBL/GenBank/DDBJ databases">
        <authorList>
            <person name="Rodrigo-Torres L."/>
            <person name="Arahal D.R."/>
        </authorList>
    </citation>
    <scope>NUCLEOTIDE SEQUENCE [LARGE SCALE GENOMIC DNA]</scope>
    <source>
        <strain evidence="4 6">CECT 5118</strain>
    </source>
</reference>
<evidence type="ECO:0000313" key="7">
    <source>
        <dbReference type="Proteomes" id="UP000051887"/>
    </source>
</evidence>
<dbReference type="InterPro" id="IPR001387">
    <property type="entry name" value="Cro/C1-type_HTH"/>
</dbReference>
<evidence type="ECO:0000259" key="3">
    <source>
        <dbReference type="PROSITE" id="PS50943"/>
    </source>
</evidence>
<dbReference type="GO" id="GO:0005829">
    <property type="term" value="C:cytosol"/>
    <property type="evidence" value="ECO:0007669"/>
    <property type="project" value="TreeGrafter"/>
</dbReference>
<proteinExistence type="predicted"/>
<dbReference type="GO" id="GO:0003700">
    <property type="term" value="F:DNA-binding transcription factor activity"/>
    <property type="evidence" value="ECO:0007669"/>
    <property type="project" value="TreeGrafter"/>
</dbReference>
<sequence length="221" mass="23812">MAEQDPKATPQATPQAPGSKAAKTGPKLGALIRKRRKQMGLTLQALCNSAGLSVGYLSQVERDNATPTLGTLAQIAAALEVDLEYFVATPKPSDALTRHDTRPRFNVPGSDTTYEALNAEFPGAELQSYILHVPAGFASEVVSHEGEEIIYVLDGEIEQMLDGQTFRLRAGDSLHYSGQTPHAWSNPTARDARILWTGTLSVLKGKSRMDLPELATSDAKP</sequence>
<feature type="compositionally biased region" description="Low complexity" evidence="2">
    <location>
        <begin position="8"/>
        <end position="17"/>
    </location>
</feature>
<evidence type="ECO:0000313" key="6">
    <source>
        <dbReference type="Proteomes" id="UP000051086"/>
    </source>
</evidence>
<feature type="region of interest" description="Disordered" evidence="2">
    <location>
        <begin position="1"/>
        <end position="26"/>
    </location>
</feature>
<evidence type="ECO:0000313" key="4">
    <source>
        <dbReference type="EMBL" id="CUH69434.1"/>
    </source>
</evidence>
<dbReference type="InterPro" id="IPR013096">
    <property type="entry name" value="Cupin_2"/>
</dbReference>
<dbReference type="InterPro" id="IPR050807">
    <property type="entry name" value="TransReg_Diox_bact_type"/>
</dbReference>
<organism evidence="5 7">
    <name type="scientific">Thalassovita autumnalis</name>
    <dbReference type="NCBI Taxonomy" id="2072972"/>
    <lineage>
        <taxon>Bacteria</taxon>
        <taxon>Pseudomonadati</taxon>
        <taxon>Pseudomonadota</taxon>
        <taxon>Alphaproteobacteria</taxon>
        <taxon>Rhodobacterales</taxon>
        <taxon>Roseobacteraceae</taxon>
        <taxon>Thalassovita</taxon>
    </lineage>
</organism>
<dbReference type="EMBL" id="CYSC01000035">
    <property type="protein sequence ID" value="CUH72837.1"/>
    <property type="molecule type" value="Genomic_DNA"/>
</dbReference>